<protein>
    <submittedName>
        <fullName evidence="2">Alpha/beta fold hydrolase</fullName>
    </submittedName>
</protein>
<dbReference type="RefSeq" id="WP_173200401.1">
    <property type="nucleotide sequence ID" value="NZ_JABFCX010000003.1"/>
</dbReference>
<dbReference type="SUPFAM" id="SSF46894">
    <property type="entry name" value="C-terminal effector domain of the bipartite response regulators"/>
    <property type="match status" value="1"/>
</dbReference>
<gene>
    <name evidence="2" type="ORF">HK107_12815</name>
</gene>
<dbReference type="Gene3D" id="3.40.50.1820">
    <property type="entry name" value="alpha/beta hydrolase"/>
    <property type="match status" value="1"/>
</dbReference>
<evidence type="ECO:0000259" key="1">
    <source>
        <dbReference type="SMART" id="SM00421"/>
    </source>
</evidence>
<accession>A0A7Y3RN97</accession>
<dbReference type="Pfam" id="PF12697">
    <property type="entry name" value="Abhydrolase_6"/>
    <property type="match status" value="1"/>
</dbReference>
<dbReference type="GO" id="GO:0003677">
    <property type="term" value="F:DNA binding"/>
    <property type="evidence" value="ECO:0007669"/>
    <property type="project" value="InterPro"/>
</dbReference>
<proteinExistence type="predicted"/>
<dbReference type="GO" id="GO:0016787">
    <property type="term" value="F:hydrolase activity"/>
    <property type="evidence" value="ECO:0007669"/>
    <property type="project" value="UniProtKB-KW"/>
</dbReference>
<organism evidence="2 3">
    <name type="scientific">Parvularcula mediterranea</name>
    <dbReference type="NCBI Taxonomy" id="2732508"/>
    <lineage>
        <taxon>Bacteria</taxon>
        <taxon>Pseudomonadati</taxon>
        <taxon>Pseudomonadota</taxon>
        <taxon>Alphaproteobacteria</taxon>
        <taxon>Parvularculales</taxon>
        <taxon>Parvularculaceae</taxon>
        <taxon>Parvularcula</taxon>
    </lineage>
</organism>
<dbReference type="EMBL" id="JABFCX010000003">
    <property type="protein sequence ID" value="NNU17206.1"/>
    <property type="molecule type" value="Genomic_DNA"/>
</dbReference>
<dbReference type="GO" id="GO:0006355">
    <property type="term" value="P:regulation of DNA-templated transcription"/>
    <property type="evidence" value="ECO:0007669"/>
    <property type="project" value="InterPro"/>
</dbReference>
<comment type="caution">
    <text evidence="2">The sequence shown here is derived from an EMBL/GenBank/DDBJ whole genome shotgun (WGS) entry which is preliminary data.</text>
</comment>
<dbReference type="AlphaFoldDB" id="A0A7Y3RN97"/>
<sequence>MKTSPQADDRQKSDQLISRLIQVAYDAALDPESFEALMDAWEDALGLPDERLTTEDLGQHFKRAEDLAHDPRLDPAFEPQAILKLIPAPALLLGADGRVLAGNEAGREAQQEHGLGDELAGSFEDQWPPSPDQRLHVLAAPEGGSLIVSVSTIPTRRSPGPLVLVQFEATAWSPSLSEALKTRFSLTPAEINVVRLLSEGKAVAEIASEAGKSPETIRSQLKSVQTKTGEHKQSGLLFLVARLRFLVGSSADAPAISTGRASGAFSTKEHTLRDGRKLAVSTYGAPDGKLVLYLTTSSLPWEDERWREAVADRGLRIIAPHRPGHGGSSRHDDSAQNGASLARYLLEAIPLRRDQPLVIAGHREGGILAAEAAKEIRDRTNFQGTVLISTGAPQAPEAFGSASRPMRRSFKAAHLSPAALRLGYRVAKGLFESGLVGEKRTVEYFFNDSPRDRKLTEEPRYWQITRDLIAYCFENSDQIAWDIGRWTSDWEGDLLEGSPPWTFIHGSEHDFMPMEPVEAFCSANPSCRAVRMDGLAQLALYERPDFVAQTIADIFSG</sequence>
<name>A0A7Y3RN97_9PROT</name>
<evidence type="ECO:0000313" key="2">
    <source>
        <dbReference type="EMBL" id="NNU17206.1"/>
    </source>
</evidence>
<evidence type="ECO:0000313" key="3">
    <source>
        <dbReference type="Proteomes" id="UP000536835"/>
    </source>
</evidence>
<reference evidence="2 3" key="1">
    <citation type="submission" date="2020-05" db="EMBL/GenBank/DDBJ databases">
        <title>Parvularcula mediterraneae sp. nov., isolated from polypropylene straw from shallow seawater of the seashore of Laganas in Zakynthos island, Greece.</title>
        <authorList>
            <person name="Szabo I."/>
            <person name="Al-Omari J."/>
            <person name="Rado J."/>
            <person name="Szerdahelyi G.S."/>
        </authorList>
    </citation>
    <scope>NUCLEOTIDE SEQUENCE [LARGE SCALE GENOMIC DNA]</scope>
    <source>
        <strain evidence="2 3">ZS-1/3</strain>
    </source>
</reference>
<dbReference type="InterPro" id="IPR016032">
    <property type="entry name" value="Sig_transdc_resp-reg_C-effctor"/>
</dbReference>
<keyword evidence="3" id="KW-1185">Reference proteome</keyword>
<dbReference type="Gene3D" id="1.10.10.10">
    <property type="entry name" value="Winged helix-like DNA-binding domain superfamily/Winged helix DNA-binding domain"/>
    <property type="match status" value="1"/>
</dbReference>
<dbReference type="InterPro" id="IPR000792">
    <property type="entry name" value="Tscrpt_reg_LuxR_C"/>
</dbReference>
<dbReference type="SUPFAM" id="SSF53474">
    <property type="entry name" value="alpha/beta-Hydrolases"/>
    <property type="match status" value="1"/>
</dbReference>
<keyword evidence="2" id="KW-0378">Hydrolase</keyword>
<feature type="domain" description="HTH luxR-type" evidence="1">
    <location>
        <begin position="183"/>
        <end position="240"/>
    </location>
</feature>
<dbReference type="InterPro" id="IPR036388">
    <property type="entry name" value="WH-like_DNA-bd_sf"/>
</dbReference>
<dbReference type="InterPro" id="IPR029058">
    <property type="entry name" value="AB_hydrolase_fold"/>
</dbReference>
<dbReference type="SMART" id="SM00421">
    <property type="entry name" value="HTH_LUXR"/>
    <property type="match status" value="1"/>
</dbReference>
<dbReference type="Proteomes" id="UP000536835">
    <property type="component" value="Unassembled WGS sequence"/>
</dbReference>
<dbReference type="InterPro" id="IPR000073">
    <property type="entry name" value="AB_hydrolase_1"/>
</dbReference>